<sequence length="243" mass="27398">MIEASQLNKSFDGRVAVQDVSFRVPEGGRLMLLGTSGSGKTTTLRMLNRLIDPDGGTVLFRGQDTRTFRPEILRRQMGYVMQQYGLFPHYTVAENIAIVPRLLHWDKPRIRRRTEDLLRQLGLSWDAHAHQYPNQLSGGQQQRVGLARALAADPPVLLMDEPFGALDPVTRTRIRQEFLELDEFKSKTVVMVTHDIRDALELGDHIGIMDKGRIIQMGTPDELQQNPANDFVAAFLHGQTDAS</sequence>
<dbReference type="SMART" id="SM00382">
    <property type="entry name" value="AAA"/>
    <property type="match status" value="1"/>
</dbReference>
<dbReference type="RefSeq" id="WP_341840795.1">
    <property type="nucleotide sequence ID" value="NZ_CP149792.1"/>
</dbReference>
<keyword evidence="3" id="KW-0547">Nucleotide-binding</keyword>
<feature type="domain" description="ABC transporter" evidence="5">
    <location>
        <begin position="2"/>
        <end position="236"/>
    </location>
</feature>
<dbReference type="InterPro" id="IPR027417">
    <property type="entry name" value="P-loop_NTPase"/>
</dbReference>
<dbReference type="InterPro" id="IPR017871">
    <property type="entry name" value="ABC_transporter-like_CS"/>
</dbReference>
<evidence type="ECO:0000256" key="3">
    <source>
        <dbReference type="ARBA" id="ARBA00022741"/>
    </source>
</evidence>
<dbReference type="Pfam" id="PF00005">
    <property type="entry name" value="ABC_tran"/>
    <property type="match status" value="1"/>
</dbReference>
<proteinExistence type="inferred from homology"/>
<dbReference type="PROSITE" id="PS50893">
    <property type="entry name" value="ABC_TRANSPORTER_2"/>
    <property type="match status" value="1"/>
</dbReference>
<evidence type="ECO:0000313" key="6">
    <source>
        <dbReference type="EMBL" id="WZN46054.1"/>
    </source>
</evidence>
<evidence type="ECO:0000256" key="4">
    <source>
        <dbReference type="ARBA" id="ARBA00022840"/>
    </source>
</evidence>
<dbReference type="InterPro" id="IPR003593">
    <property type="entry name" value="AAA+_ATPase"/>
</dbReference>
<keyword evidence="4 6" id="KW-0067">ATP-binding</keyword>
<dbReference type="EMBL" id="CP150096">
    <property type="protein sequence ID" value="WZN46054.1"/>
    <property type="molecule type" value="Genomic_DNA"/>
</dbReference>
<dbReference type="GO" id="GO:0005524">
    <property type="term" value="F:ATP binding"/>
    <property type="evidence" value="ECO:0007669"/>
    <property type="project" value="UniProtKB-KW"/>
</dbReference>
<gene>
    <name evidence="6" type="ORF">WJU22_24455</name>
</gene>
<keyword evidence="7" id="KW-1185">Reference proteome</keyword>
<dbReference type="Proteomes" id="UP001449657">
    <property type="component" value="Chromosome"/>
</dbReference>
<dbReference type="Gene3D" id="3.40.50.300">
    <property type="entry name" value="P-loop containing nucleotide triphosphate hydrolases"/>
    <property type="match status" value="1"/>
</dbReference>
<dbReference type="PANTHER" id="PTHR43117">
    <property type="entry name" value="OSMOPROTECTANT IMPORT ATP-BINDING PROTEIN OSMV"/>
    <property type="match status" value="1"/>
</dbReference>
<reference evidence="6 7" key="1">
    <citation type="submission" date="2024-03" db="EMBL/GenBank/DDBJ databases">
        <title>Chitinophaga caseinilytica sp. nov., a casein hydrolysing bacterium isolated from forest soil.</title>
        <authorList>
            <person name="Lee D.S."/>
            <person name="Han D.M."/>
            <person name="Baek J.H."/>
            <person name="Choi D.G."/>
            <person name="Jeon J.H."/>
            <person name="Jeon C.O."/>
        </authorList>
    </citation>
    <scope>NUCLEOTIDE SEQUENCE [LARGE SCALE GENOMIC DNA]</scope>
    <source>
        <strain evidence="6 7">KACC 19118</strain>
    </source>
</reference>
<evidence type="ECO:0000256" key="1">
    <source>
        <dbReference type="ARBA" id="ARBA00005417"/>
    </source>
</evidence>
<evidence type="ECO:0000259" key="5">
    <source>
        <dbReference type="PROSITE" id="PS50893"/>
    </source>
</evidence>
<protein>
    <submittedName>
        <fullName evidence="6">ATP-binding cassette domain-containing protein</fullName>
    </submittedName>
</protein>
<accession>A0ABZ2Z6B4</accession>
<evidence type="ECO:0000313" key="7">
    <source>
        <dbReference type="Proteomes" id="UP001449657"/>
    </source>
</evidence>
<name>A0ABZ2Z6B4_9BACT</name>
<dbReference type="SUPFAM" id="SSF52540">
    <property type="entry name" value="P-loop containing nucleoside triphosphate hydrolases"/>
    <property type="match status" value="1"/>
</dbReference>
<keyword evidence="2" id="KW-0813">Transport</keyword>
<evidence type="ECO:0000256" key="2">
    <source>
        <dbReference type="ARBA" id="ARBA00022448"/>
    </source>
</evidence>
<comment type="similarity">
    <text evidence="1">Belongs to the ABC transporter superfamily.</text>
</comment>
<dbReference type="InterPro" id="IPR003439">
    <property type="entry name" value="ABC_transporter-like_ATP-bd"/>
</dbReference>
<dbReference type="PROSITE" id="PS00211">
    <property type="entry name" value="ABC_TRANSPORTER_1"/>
    <property type="match status" value="1"/>
</dbReference>
<dbReference type="PANTHER" id="PTHR43117:SF5">
    <property type="entry name" value="GLYCINE BETAINE UPTAKE SYSTEM ATP-BINDING PROTEIN YEHX"/>
    <property type="match status" value="1"/>
</dbReference>
<organism evidence="6 7">
    <name type="scientific">Chitinophaga caseinilytica</name>
    <dbReference type="NCBI Taxonomy" id="2267521"/>
    <lineage>
        <taxon>Bacteria</taxon>
        <taxon>Pseudomonadati</taxon>
        <taxon>Bacteroidota</taxon>
        <taxon>Chitinophagia</taxon>
        <taxon>Chitinophagales</taxon>
        <taxon>Chitinophagaceae</taxon>
        <taxon>Chitinophaga</taxon>
    </lineage>
</organism>